<dbReference type="EMBL" id="ML996181">
    <property type="protein sequence ID" value="KAF2732189.1"/>
    <property type="molecule type" value="Genomic_DNA"/>
</dbReference>
<evidence type="ECO:0000313" key="2">
    <source>
        <dbReference type="EMBL" id="KAF2732189.1"/>
    </source>
</evidence>
<dbReference type="Proteomes" id="UP000799444">
    <property type="component" value="Unassembled WGS sequence"/>
</dbReference>
<evidence type="ECO:0000313" key="3">
    <source>
        <dbReference type="Proteomes" id="UP000799444"/>
    </source>
</evidence>
<comment type="caution">
    <text evidence="2">The sequence shown here is derived from an EMBL/GenBank/DDBJ whole genome shotgun (WGS) entry which is preliminary data.</text>
</comment>
<gene>
    <name evidence="2" type="ORF">EJ04DRAFT_514045</name>
</gene>
<reference evidence="2" key="1">
    <citation type="journal article" date="2020" name="Stud. Mycol.">
        <title>101 Dothideomycetes genomes: a test case for predicting lifestyles and emergence of pathogens.</title>
        <authorList>
            <person name="Haridas S."/>
            <person name="Albert R."/>
            <person name="Binder M."/>
            <person name="Bloem J."/>
            <person name="Labutti K."/>
            <person name="Salamov A."/>
            <person name="Andreopoulos B."/>
            <person name="Baker S."/>
            <person name="Barry K."/>
            <person name="Bills G."/>
            <person name="Bluhm B."/>
            <person name="Cannon C."/>
            <person name="Castanera R."/>
            <person name="Culley D."/>
            <person name="Daum C."/>
            <person name="Ezra D."/>
            <person name="Gonzalez J."/>
            <person name="Henrissat B."/>
            <person name="Kuo A."/>
            <person name="Liang C."/>
            <person name="Lipzen A."/>
            <person name="Lutzoni F."/>
            <person name="Magnuson J."/>
            <person name="Mondo S."/>
            <person name="Nolan M."/>
            <person name="Ohm R."/>
            <person name="Pangilinan J."/>
            <person name="Park H.-J."/>
            <person name="Ramirez L."/>
            <person name="Alfaro M."/>
            <person name="Sun H."/>
            <person name="Tritt A."/>
            <person name="Yoshinaga Y."/>
            <person name="Zwiers L.-H."/>
            <person name="Turgeon B."/>
            <person name="Goodwin S."/>
            <person name="Spatafora J."/>
            <person name="Crous P."/>
            <person name="Grigoriev I."/>
        </authorList>
    </citation>
    <scope>NUCLEOTIDE SEQUENCE</scope>
    <source>
        <strain evidence="2">CBS 125425</strain>
    </source>
</reference>
<organism evidence="2 3">
    <name type="scientific">Polyplosphaeria fusca</name>
    <dbReference type="NCBI Taxonomy" id="682080"/>
    <lineage>
        <taxon>Eukaryota</taxon>
        <taxon>Fungi</taxon>
        <taxon>Dikarya</taxon>
        <taxon>Ascomycota</taxon>
        <taxon>Pezizomycotina</taxon>
        <taxon>Dothideomycetes</taxon>
        <taxon>Pleosporomycetidae</taxon>
        <taxon>Pleosporales</taxon>
        <taxon>Tetraplosphaeriaceae</taxon>
        <taxon>Polyplosphaeria</taxon>
    </lineage>
</organism>
<keyword evidence="3" id="KW-1185">Reference proteome</keyword>
<dbReference type="AlphaFoldDB" id="A0A9P4QT40"/>
<sequence>MLEVPTTVEKTKLPDLPLQYTPVSPLQMEGKVAGTQLIEVVDAETSEDDIAPQPSAPDTQQAHIADSIEAEGAADTMAGDVNTSGATRGSCR</sequence>
<name>A0A9P4QT40_9PLEO</name>
<accession>A0A9P4QT40</accession>
<protein>
    <submittedName>
        <fullName evidence="2">Uncharacterized protein</fullName>
    </submittedName>
</protein>
<proteinExistence type="predicted"/>
<feature type="compositionally biased region" description="Polar residues" evidence="1">
    <location>
        <begin position="81"/>
        <end position="92"/>
    </location>
</feature>
<evidence type="ECO:0000256" key="1">
    <source>
        <dbReference type="SAM" id="MobiDB-lite"/>
    </source>
</evidence>
<feature type="region of interest" description="Disordered" evidence="1">
    <location>
        <begin position="45"/>
        <end position="92"/>
    </location>
</feature>